<evidence type="ECO:0000256" key="4">
    <source>
        <dbReference type="ARBA" id="ARBA00022695"/>
    </source>
</evidence>
<dbReference type="InterPro" id="IPR003593">
    <property type="entry name" value="AAA+_ATPase"/>
</dbReference>
<evidence type="ECO:0000256" key="9">
    <source>
        <dbReference type="ARBA" id="ARBA00022953"/>
    </source>
</evidence>
<reference evidence="15" key="1">
    <citation type="submission" date="2018-05" db="EMBL/GenBank/DDBJ databases">
        <title>Molecular and biological characterization of two novel viruses identified through elucidation of emerging shallot mild yellow stripe disease in France.</title>
        <authorList>
            <person name="Marais A."/>
            <person name="Faure C."/>
            <person name="Theil S."/>
            <person name="Candresse T."/>
        </authorList>
    </citation>
    <scope>NUCLEOTIDE SEQUENCE</scope>
    <source>
        <strain evidence="15">13-17</strain>
    </source>
</reference>
<evidence type="ECO:0000256" key="10">
    <source>
        <dbReference type="ARBA" id="ARBA00047984"/>
    </source>
</evidence>
<dbReference type="GO" id="GO:0016556">
    <property type="term" value="P:mRNA modification"/>
    <property type="evidence" value="ECO:0007669"/>
    <property type="project" value="InterPro"/>
</dbReference>
<dbReference type="GO" id="GO:0003968">
    <property type="term" value="F:RNA-directed RNA polymerase activity"/>
    <property type="evidence" value="ECO:0007669"/>
    <property type="project" value="UniProtKB-KW"/>
</dbReference>
<evidence type="ECO:0000256" key="5">
    <source>
        <dbReference type="ARBA" id="ARBA00022741"/>
    </source>
</evidence>
<dbReference type="Gene3D" id="2.60.120.590">
    <property type="entry name" value="Alpha-ketoglutarate-dependent dioxygenase AlkB-like"/>
    <property type="match status" value="1"/>
</dbReference>
<dbReference type="GO" id="GO:0039694">
    <property type="term" value="P:viral RNA genome replication"/>
    <property type="evidence" value="ECO:0007669"/>
    <property type="project" value="InterPro"/>
</dbReference>
<evidence type="ECO:0000256" key="6">
    <source>
        <dbReference type="ARBA" id="ARBA00022801"/>
    </source>
</evidence>
<evidence type="ECO:0000259" key="11">
    <source>
        <dbReference type="PROSITE" id="PS50507"/>
    </source>
</evidence>
<dbReference type="PROSITE" id="PS51492">
    <property type="entry name" value="PEPTIDASE_C23"/>
    <property type="match status" value="1"/>
</dbReference>
<evidence type="ECO:0000313" key="16">
    <source>
        <dbReference type="Proteomes" id="UP000830082"/>
    </source>
</evidence>
<dbReference type="GO" id="GO:0016817">
    <property type="term" value="F:hydrolase activity, acting on acid anhydrides"/>
    <property type="evidence" value="ECO:0007669"/>
    <property type="project" value="InterPro"/>
</dbReference>
<dbReference type="GO" id="GO:0003723">
    <property type="term" value="F:RNA binding"/>
    <property type="evidence" value="ECO:0007669"/>
    <property type="project" value="InterPro"/>
</dbReference>
<keyword evidence="6" id="KW-0378">Hydrolase</keyword>
<evidence type="ECO:0000256" key="3">
    <source>
        <dbReference type="ARBA" id="ARBA00022679"/>
    </source>
</evidence>
<dbReference type="CDD" id="cd23245">
    <property type="entry name" value="Betaflexiviridae_RdRp"/>
    <property type="match status" value="1"/>
</dbReference>
<keyword evidence="4" id="KW-0548">Nucleotidyltransferase</keyword>
<evidence type="ECO:0000259" key="13">
    <source>
        <dbReference type="PROSITE" id="PS51492"/>
    </source>
</evidence>
<dbReference type="SMART" id="SM00382">
    <property type="entry name" value="AAA"/>
    <property type="match status" value="1"/>
</dbReference>
<gene>
    <name evidence="15" type="primary">RdRp</name>
</gene>
<keyword evidence="3" id="KW-0808">Transferase</keyword>
<keyword evidence="7" id="KW-0347">Helicase</keyword>
<evidence type="ECO:0000256" key="2">
    <source>
        <dbReference type="ARBA" id="ARBA00022484"/>
    </source>
</evidence>
<dbReference type="GO" id="GO:0005524">
    <property type="term" value="F:ATP binding"/>
    <property type="evidence" value="ECO:0007669"/>
    <property type="project" value="UniProtKB-KW"/>
</dbReference>
<comment type="similarity">
    <text evidence="1">Belongs to the potexviruses/carlaviruses RNA replication protein family.</text>
</comment>
<dbReference type="Gene3D" id="3.40.50.300">
    <property type="entry name" value="P-loop containing nucleotide triphosphate hydrolases"/>
    <property type="match status" value="1"/>
</dbReference>
<feature type="domain" description="RdRp catalytic" evidence="11">
    <location>
        <begin position="1707"/>
        <end position="1814"/>
    </location>
</feature>
<dbReference type="InterPro" id="IPR027417">
    <property type="entry name" value="P-loop_NTPase"/>
</dbReference>
<dbReference type="GO" id="GO:0006351">
    <property type="term" value="P:DNA-templated transcription"/>
    <property type="evidence" value="ECO:0007669"/>
    <property type="project" value="InterPro"/>
</dbReference>
<feature type="domain" description="Alphavirus-like MT" evidence="14">
    <location>
        <begin position="63"/>
        <end position="254"/>
    </location>
</feature>
<dbReference type="GO" id="GO:0008174">
    <property type="term" value="F:mRNA methyltransferase activity"/>
    <property type="evidence" value="ECO:0007669"/>
    <property type="project" value="UniProtKB-UniRule"/>
</dbReference>
<dbReference type="RefSeq" id="YP_010799358.1">
    <property type="nucleotide sequence ID" value="NC_076633.1"/>
</dbReference>
<evidence type="ECO:0000256" key="8">
    <source>
        <dbReference type="ARBA" id="ARBA00022840"/>
    </source>
</evidence>
<dbReference type="SUPFAM" id="SSF52540">
    <property type="entry name" value="P-loop containing nucleoside triphosphate hydrolases"/>
    <property type="match status" value="1"/>
</dbReference>
<dbReference type="InterPro" id="IPR043502">
    <property type="entry name" value="DNA/RNA_pol_sf"/>
</dbReference>
<evidence type="ECO:0000313" key="15">
    <source>
        <dbReference type="EMBL" id="QCY49482.1"/>
    </source>
</evidence>
<proteinExistence type="inferred from homology"/>
<dbReference type="Pfam" id="PF01443">
    <property type="entry name" value="Viral_helicase1"/>
    <property type="match status" value="1"/>
</dbReference>
<organism evidence="15 16">
    <name type="scientific">Shallot virus S</name>
    <dbReference type="NCBI Taxonomy" id="2586033"/>
    <lineage>
        <taxon>Viruses</taxon>
        <taxon>Riboviria</taxon>
        <taxon>Orthornavirae</taxon>
        <taxon>Kitrinoviricota</taxon>
        <taxon>Alsuviricetes</taxon>
        <taxon>Tymovirales</taxon>
        <taxon>Betaflexiviridae</taxon>
        <taxon>Quinvirinae</taxon>
        <taxon>Carlavirus</taxon>
        <taxon>Carlavirus sigmascalonici</taxon>
        <taxon>Carlavirus ShVS</taxon>
    </lineage>
</organism>
<sequence>MALTYRSPVEEVLTSFTTSEQSEIARNAVQSLKDMEHSNHNLFNFALSPIAKQKICDAGIYLSPFSYVPHSHAACKTLENYHLYSVVCPLLDHNYYLVGIKSSKLSFLKSRNKKVSMAECLNRLVTSRDKVRYSNDFVIQSGVTGSVERKMGGVDFFPEHADIAPLEIKLRSRNMFLHDELHYWSAKSLNVFLDQCRPNMLLATVVIPPELLLDAKESMNHWCYEYEIEGDDLLFYPDGVRSEGYIQPKDCIYLLKTNKIVTTSGLVYNIDIISSKFAHHVIAITQGDCIRAKFNSFSGFDAIGTKYAEKLLHKEYPCFPISYDVVMKLYTYLSSLNTPDVKSAVAKLRQLVNNPTAFEVQFTKEFAEMYIKTGVDRDLFTPQLTVILKHHIAKLMPGLLTKYYKSLVRINLTEFVSNLQPLSFNIKCETLDFCTVGPSGNLLKDFMRNTDQCDIDAFLEQVILSIPDRDPQPYFVSTPSTHELHDDPERILGVLLSYLPLSEATLYTSSENLMLEISKIARDLPFLIVSTLDESTLDRVYLTSLRDSEIRRMQEARTKTGLKYLLGSLPSGDTHEDETVLKFNHEQHQDLKWGVNELTEELGTMPLNAFYCICNTIIPWAPAFSPELLLQPCLDRLNNRTASFYSKSPITYNYTGGSHKSVPWIKAFDDFLMINGHDLDYYNCVLLQRYDGGSGIGFHSDDEVIFEEGARILTVCVTGDCDFRFRCAYGECGFLMDGPKQFIMGEGFQETHKHSVRNCSAGRVSATFRRAVFNLANSDEPPVEIDITSDSETSSNGELTYEHGLGVTCTMRANCDVSNFNKLEVSGANNMCFWNCLSFFLNLDAGILKDCLARNLVSLEGIPARASLELQLRDGAMVEEDAICLSCKIFSINITVYSFDLERVTSYVCENAERSINLHHHHEHFSILVYKNDCFVNAVAQTFSKSYKEMYAILSRNEFKALSDLLHVGTGLTMQELEVGFRLLNIKAHVLSDGEYYLLNSDGEINGYYNLTAEHLIATSTFSTNKLASKTFIKTDDHITKETFGMLMEAGTEISFKPDVDRAQNLERSLLRGCTGILSSTLFSGRTTKLDDISAGTDRKVIAIVGTFGAGKTSLIKKTVANLKRGGQVMHFVSPRRSLADNLSDALGLERRRRAMKTKDGRGAGGVQPRGKKQKKELIFVRTFETFLLQHNRVRAGDVVFIDELQLFPPGYLDYALLVLPHNLRVVVMGDPLQSDYDSENDRHIFLDYSNDLVNLLSDKHYKYNSLSRRFTNKNFLGRLPCDFHPEGFILDESYLMVMGLEGDLTEIKTRSDAFLVSSFIEKNFVRAHFGDDIPILTFGESTGLTFKCGAIFITESSLKTSERRWVTALSRFAENLILINLLEVDFEGLARNCSEKALGKFLRGKASTADLPDLLPGAPTLVKGFYKCAGKNLGVREAKLVGDPWLKSELFLGQEVDIELLEVAEEIGKEDWFKTHLPRCELESLRACWSDKILLKEDREYKYKDMVTDQFTDTHSKQKGKVLTNQAERFETIYPRHRANDTLTFLMAVKKRLRFSKPHLENAKLKDARPFGKYLLGEFLKRIPLKAQGRSDLMAEAVHDFEEKKTSKPSAIIENHANRSCSDWLKDVGLVFSKSQICTKWDNRFRVAKAAQSIVCFQHSVLIRFAPYMRYIEKKVNEVLPSNYYIHSGKSLGVLNDWVIKNNFNSICTESDYEAFDASQDHFIMAFELELMNYLGLPKDLIADYVYIKTHLGCKMGSFAIMRFSGEASTFLFNTLANMLFTFLRYDLNGHESICFAGDDMCANKRLRISEAHSGFLDKLKLKAKVAFTKRPTFCGWNLTYFGIYKKPQLVIERMCIAKETNNLKNCIDNYAIEVSYAYVKGELAVCHMDEEELDAYYNCVRVIIKNKHLLESDIKLLFSNDKML</sequence>
<dbReference type="InterPro" id="IPR037151">
    <property type="entry name" value="AlkB-like_sf"/>
</dbReference>
<keyword evidence="5" id="KW-0547">Nucleotide-binding</keyword>
<dbReference type="KEGG" id="vg:80537733"/>
<dbReference type="Pfam" id="PF00978">
    <property type="entry name" value="RdRP_2"/>
    <property type="match status" value="1"/>
</dbReference>
<dbReference type="CDD" id="cd22792">
    <property type="entry name" value="OTU_RDRP-like"/>
    <property type="match status" value="1"/>
</dbReference>
<keyword evidence="16" id="KW-1185">Reference proteome</keyword>
<dbReference type="PROSITE" id="PS51471">
    <property type="entry name" value="FE2OG_OXY"/>
    <property type="match status" value="1"/>
</dbReference>
<feature type="domain" description="Peptidase C23" evidence="13">
    <location>
        <begin position="930"/>
        <end position="1020"/>
    </location>
</feature>
<dbReference type="SUPFAM" id="SSF51197">
    <property type="entry name" value="Clavaminate synthase-like"/>
    <property type="match status" value="1"/>
</dbReference>
<dbReference type="SUPFAM" id="SSF56672">
    <property type="entry name" value="DNA/RNA polymerases"/>
    <property type="match status" value="1"/>
</dbReference>
<dbReference type="InterPro" id="IPR001788">
    <property type="entry name" value="RNA-dep_RNA_pol_alsuvir"/>
</dbReference>
<dbReference type="InterPro" id="IPR007094">
    <property type="entry name" value="RNA-dir_pol_PSvirus"/>
</dbReference>
<keyword evidence="2 15" id="KW-0696">RNA-directed RNA polymerase</keyword>
<feature type="domain" description="Fe2OG dioxygenase" evidence="12">
    <location>
        <begin position="681"/>
        <end position="772"/>
    </location>
</feature>
<dbReference type="EMBL" id="MH292861">
    <property type="protein sequence ID" value="QCY49482.1"/>
    <property type="molecule type" value="Genomic_RNA"/>
</dbReference>
<keyword evidence="9" id="KW-0693">Viral RNA replication</keyword>
<dbReference type="PROSITE" id="PS51743">
    <property type="entry name" value="ALPHAVIRUS_MT"/>
    <property type="match status" value="1"/>
</dbReference>
<evidence type="ECO:0000259" key="12">
    <source>
        <dbReference type="PROSITE" id="PS51471"/>
    </source>
</evidence>
<name>A0AAE6FPG1_9VIRU</name>
<comment type="catalytic activity">
    <reaction evidence="10">
        <text>ATP + H2O = ADP + phosphate + H(+)</text>
        <dbReference type="Rhea" id="RHEA:13065"/>
        <dbReference type="ChEBI" id="CHEBI:15377"/>
        <dbReference type="ChEBI" id="CHEBI:15378"/>
        <dbReference type="ChEBI" id="CHEBI:30616"/>
        <dbReference type="ChEBI" id="CHEBI:43474"/>
        <dbReference type="ChEBI" id="CHEBI:456216"/>
        <dbReference type="EC" id="3.6.4.13"/>
    </reaction>
</comment>
<keyword evidence="8" id="KW-0067">ATP-binding</keyword>
<dbReference type="PROSITE" id="PS50507">
    <property type="entry name" value="RDRP_SSRNA_POS"/>
    <property type="match status" value="1"/>
</dbReference>
<dbReference type="GO" id="GO:0006396">
    <property type="term" value="P:RNA processing"/>
    <property type="evidence" value="ECO:0007669"/>
    <property type="project" value="InterPro"/>
</dbReference>
<dbReference type="InterPro" id="IPR008041">
    <property type="entry name" value="Peptidase_C23"/>
</dbReference>
<accession>A0AAE6FPG1</accession>
<dbReference type="InterPro" id="IPR027351">
    <property type="entry name" value="(+)RNA_virus_helicase_core_dom"/>
</dbReference>
<dbReference type="Proteomes" id="UP000830082">
    <property type="component" value="Segment"/>
</dbReference>
<dbReference type="InterPro" id="IPR002588">
    <property type="entry name" value="Alphavirus-like_MT_dom"/>
</dbReference>
<evidence type="ECO:0000259" key="14">
    <source>
        <dbReference type="PROSITE" id="PS51743"/>
    </source>
</evidence>
<protein>
    <submittedName>
        <fullName evidence="15">RNA-dependent RNA polymerase</fullName>
    </submittedName>
</protein>
<dbReference type="InterPro" id="IPR005123">
    <property type="entry name" value="Oxoglu/Fe-dep_dioxygenase_dom"/>
</dbReference>
<dbReference type="GO" id="GO:0003724">
    <property type="term" value="F:RNA helicase activity"/>
    <property type="evidence" value="ECO:0007669"/>
    <property type="project" value="UniProtKB-EC"/>
</dbReference>
<dbReference type="Pfam" id="PF01660">
    <property type="entry name" value="Vmethyltransf"/>
    <property type="match status" value="1"/>
</dbReference>
<dbReference type="Pfam" id="PF05379">
    <property type="entry name" value="Peptidase_C23"/>
    <property type="match status" value="1"/>
</dbReference>
<evidence type="ECO:0000256" key="7">
    <source>
        <dbReference type="ARBA" id="ARBA00022806"/>
    </source>
</evidence>
<dbReference type="GeneID" id="80537733"/>
<evidence type="ECO:0000256" key="1">
    <source>
        <dbReference type="ARBA" id="ARBA00008513"/>
    </source>
</evidence>